<feature type="transmembrane region" description="Helical" evidence="2">
    <location>
        <begin position="218"/>
        <end position="240"/>
    </location>
</feature>
<keyword evidence="2" id="KW-0472">Membrane</keyword>
<feature type="region of interest" description="Disordered" evidence="1">
    <location>
        <begin position="320"/>
        <end position="373"/>
    </location>
</feature>
<keyword evidence="2" id="KW-0812">Transmembrane</keyword>
<feature type="compositionally biased region" description="Acidic residues" evidence="1">
    <location>
        <begin position="343"/>
        <end position="359"/>
    </location>
</feature>
<reference evidence="3" key="1">
    <citation type="journal article" date="2008" name="ISME J.">
        <title>Hindsight in the relative abundance, metabolic potential and genome dynamics of uncultivated marine archaea from comparative metagenomic analyses of bathypelagic plankton of different oceanic regions.</title>
        <authorList>
            <person name="Martin-Cuadrado A.B."/>
            <person name="Rodriguez-Valera F."/>
            <person name="Moreira D."/>
            <person name="Alba J.C."/>
            <person name="Ivars-Martinez E."/>
            <person name="Henn M.R."/>
            <person name="Talla E."/>
            <person name="Lopez-Garcia P."/>
        </authorList>
    </citation>
    <scope>NUCLEOTIDE SEQUENCE</scope>
</reference>
<organism evidence="3">
    <name type="scientific">uncultured marine group II euryarchaeote SAT1000-15-B12</name>
    <dbReference type="NCBI Taxonomy" id="526688"/>
    <lineage>
        <taxon>Archaea</taxon>
        <taxon>Methanobacteriati</taxon>
        <taxon>Thermoplasmatota</taxon>
        <taxon>Candidatus Poseidoniia</taxon>
        <taxon>Candidatus Poseidoniales</taxon>
        <taxon>environmental samples</taxon>
    </lineage>
</organism>
<proteinExistence type="predicted"/>
<feature type="transmembrane region" description="Helical" evidence="2">
    <location>
        <begin position="274"/>
        <end position="296"/>
    </location>
</feature>
<name>B3V546_9ARCH</name>
<feature type="compositionally biased region" description="Acidic residues" evidence="1">
    <location>
        <begin position="320"/>
        <end position="330"/>
    </location>
</feature>
<dbReference type="EMBL" id="EU686610">
    <property type="protein sequence ID" value="ACF09449.1"/>
    <property type="molecule type" value="Genomic_DNA"/>
</dbReference>
<protein>
    <submittedName>
        <fullName evidence="3">Uncharacterized protein</fullName>
    </submittedName>
</protein>
<feature type="transmembrane region" description="Helical" evidence="2">
    <location>
        <begin position="179"/>
        <end position="206"/>
    </location>
</feature>
<sequence>MAPVASRKIRQRSMLYAVVFLQVTLIPIIGFSLTYLLELDRDNFSVAVRTELVNWIIIAGLLYGMLSLVLALLFGGYRPTAVVDRGGWTPVLGLSRRKGDPALIDRARLSLHGSPYGRMARLVHSKTTDDEYDLISVHGGLQLLAVPMQVLLIAVPLLIMEGVPEGIIQPDRAFELGMVGYMIALWVAVRMQPVISWRLVGIAAMFRTVLWRVSRFSWVLPILLFWLIARTFLAASLNWLEVDVTQWNEVQLETVILNAIVPDSAIPDTAVIDFLVAISVLPMATFTTLSVLGGAYDMPDWMKGQEHGLENLQMELLDAPQEDSEEEEDGISPFTLPDFSKPEDDEQDEQDDEETEEEEGGRMIDLPFRLFED</sequence>
<accession>B3V546</accession>
<evidence type="ECO:0000313" key="3">
    <source>
        <dbReference type="EMBL" id="ACF09449.1"/>
    </source>
</evidence>
<evidence type="ECO:0000256" key="2">
    <source>
        <dbReference type="SAM" id="Phobius"/>
    </source>
</evidence>
<evidence type="ECO:0000256" key="1">
    <source>
        <dbReference type="SAM" id="MobiDB-lite"/>
    </source>
</evidence>
<dbReference type="AlphaFoldDB" id="B3V546"/>
<feature type="transmembrane region" description="Helical" evidence="2">
    <location>
        <begin position="52"/>
        <end position="75"/>
    </location>
</feature>
<feature type="transmembrane region" description="Helical" evidence="2">
    <location>
        <begin position="141"/>
        <end position="159"/>
    </location>
</feature>
<reference evidence="3" key="2">
    <citation type="submission" date="2008-05" db="EMBL/GenBank/DDBJ databases">
        <authorList>
            <person name="Martin-Cuadrado A.-B."/>
            <person name="Rodriguez-Valera F."/>
            <person name="Moreira D."/>
            <person name="Alba J.-C."/>
            <person name="Ivars-Martinez E."/>
            <person name="Henn M.R."/>
            <person name="Talla E."/>
            <person name="Lopez-Garcia P."/>
        </authorList>
    </citation>
    <scope>NUCLEOTIDE SEQUENCE</scope>
</reference>
<keyword evidence="2" id="KW-1133">Transmembrane helix</keyword>
<feature type="transmembrane region" description="Helical" evidence="2">
    <location>
        <begin position="15"/>
        <end position="37"/>
    </location>
</feature>